<accession>A0A813JTU2</accession>
<feature type="region of interest" description="Disordered" evidence="2">
    <location>
        <begin position="1"/>
        <end position="20"/>
    </location>
</feature>
<dbReference type="InterPro" id="IPR029057">
    <property type="entry name" value="PRTase-like"/>
</dbReference>
<evidence type="ECO:0000313" key="5">
    <source>
        <dbReference type="Proteomes" id="UP000626109"/>
    </source>
</evidence>
<dbReference type="Pfam" id="PF03959">
    <property type="entry name" value="FSH1"/>
    <property type="match status" value="1"/>
</dbReference>
<gene>
    <name evidence="4" type="ORF">PGLA2088_LOCUS24194</name>
</gene>
<feature type="non-terminal residue" evidence="4">
    <location>
        <position position="267"/>
    </location>
</feature>
<dbReference type="GO" id="GO:0005737">
    <property type="term" value="C:cytoplasm"/>
    <property type="evidence" value="ECO:0007669"/>
    <property type="project" value="TreeGrafter"/>
</dbReference>
<dbReference type="Gene3D" id="3.40.50.1820">
    <property type="entry name" value="alpha/beta hydrolase"/>
    <property type="match status" value="1"/>
</dbReference>
<reference evidence="4" key="1">
    <citation type="submission" date="2021-02" db="EMBL/GenBank/DDBJ databases">
        <authorList>
            <person name="Dougan E. K."/>
            <person name="Rhodes N."/>
            <person name="Thang M."/>
            <person name="Chan C."/>
        </authorList>
    </citation>
    <scope>NUCLEOTIDE SEQUENCE</scope>
</reference>
<keyword evidence="1" id="KW-0378">Hydrolase</keyword>
<dbReference type="PANTHER" id="PTHR48070:SF6">
    <property type="entry name" value="ESTERASE OVCA2"/>
    <property type="match status" value="1"/>
</dbReference>
<protein>
    <recommendedName>
        <fullName evidence="3">Serine hydrolase domain-containing protein</fullName>
    </recommendedName>
</protein>
<organism evidence="4 5">
    <name type="scientific">Polarella glacialis</name>
    <name type="common">Dinoflagellate</name>
    <dbReference type="NCBI Taxonomy" id="89957"/>
    <lineage>
        <taxon>Eukaryota</taxon>
        <taxon>Sar</taxon>
        <taxon>Alveolata</taxon>
        <taxon>Dinophyceae</taxon>
        <taxon>Suessiales</taxon>
        <taxon>Suessiaceae</taxon>
        <taxon>Polarella</taxon>
    </lineage>
</organism>
<dbReference type="SUPFAM" id="SSF53271">
    <property type="entry name" value="PRTase-like"/>
    <property type="match status" value="1"/>
</dbReference>
<dbReference type="InterPro" id="IPR029058">
    <property type="entry name" value="AB_hydrolase_fold"/>
</dbReference>
<evidence type="ECO:0000256" key="1">
    <source>
        <dbReference type="ARBA" id="ARBA00022801"/>
    </source>
</evidence>
<evidence type="ECO:0000259" key="3">
    <source>
        <dbReference type="Pfam" id="PF03959"/>
    </source>
</evidence>
<dbReference type="EMBL" id="CAJNNW010026385">
    <property type="protein sequence ID" value="CAE8684918.1"/>
    <property type="molecule type" value="Genomic_DNA"/>
</dbReference>
<feature type="domain" description="Serine hydrolase" evidence="3">
    <location>
        <begin position="23"/>
        <end position="245"/>
    </location>
</feature>
<dbReference type="GO" id="GO:0005634">
    <property type="term" value="C:nucleus"/>
    <property type="evidence" value="ECO:0007669"/>
    <property type="project" value="TreeGrafter"/>
</dbReference>
<dbReference type="PANTHER" id="PTHR48070">
    <property type="entry name" value="ESTERASE OVCA2"/>
    <property type="match status" value="1"/>
</dbReference>
<name>A0A813JTU2_POLGL</name>
<dbReference type="InterPro" id="IPR005645">
    <property type="entry name" value="FSH-like_dom"/>
</dbReference>
<feature type="non-terminal residue" evidence="4">
    <location>
        <position position="1"/>
    </location>
</feature>
<evidence type="ECO:0000313" key="4">
    <source>
        <dbReference type="EMBL" id="CAE8684918.1"/>
    </source>
</evidence>
<dbReference type="GO" id="GO:0016787">
    <property type="term" value="F:hydrolase activity"/>
    <property type="evidence" value="ECO:0007669"/>
    <property type="project" value="UniProtKB-KW"/>
</dbReference>
<sequence>DERPPLPTRSVPCRPPPPEPGQRMQVLVLHGRQSNANLVNYQISGLKAALGKDVDFHFLEGDVLWTFQEGRDLHDADQLSVSLSKGQPFKDWFGHATDDLRSRPDLFRQFDPGVKVSYEGADAAVDKLLHRLQEEGPRIDIVVGVFEGSIVVHLAVARLLQNGFPVPWRLSVLFGSLPIRDDSYAAPFAGGLRKADHATIHVFGRADEYYFYGRTGAGRGAPEDYYQGALVLEHGEGHRMPSVQPAAGRLLGRVAEEMHRLCSATST</sequence>
<dbReference type="Proteomes" id="UP000626109">
    <property type="component" value="Unassembled WGS sequence"/>
</dbReference>
<dbReference type="AlphaFoldDB" id="A0A813JTU2"/>
<proteinExistence type="predicted"/>
<comment type="caution">
    <text evidence="4">The sequence shown here is derived from an EMBL/GenBank/DDBJ whole genome shotgun (WGS) entry which is preliminary data.</text>
</comment>
<evidence type="ECO:0000256" key="2">
    <source>
        <dbReference type="SAM" id="MobiDB-lite"/>
    </source>
</evidence>
<dbReference type="InterPro" id="IPR050593">
    <property type="entry name" value="LovG"/>
</dbReference>